<reference evidence="1" key="1">
    <citation type="journal article" date="2014" name="Front. Microbiol.">
        <title>High frequency of phylogenetically diverse reductive dehalogenase-homologous genes in deep subseafloor sedimentary metagenomes.</title>
        <authorList>
            <person name="Kawai M."/>
            <person name="Futagami T."/>
            <person name="Toyoda A."/>
            <person name="Takaki Y."/>
            <person name="Nishi S."/>
            <person name="Hori S."/>
            <person name="Arai W."/>
            <person name="Tsubouchi T."/>
            <person name="Morono Y."/>
            <person name="Uchiyama I."/>
            <person name="Ito T."/>
            <person name="Fujiyama A."/>
            <person name="Inagaki F."/>
            <person name="Takami H."/>
        </authorList>
    </citation>
    <scope>NUCLEOTIDE SEQUENCE</scope>
    <source>
        <strain evidence="1">Expedition CK06-06</strain>
    </source>
</reference>
<comment type="caution">
    <text evidence="1">The sequence shown here is derived from an EMBL/GenBank/DDBJ whole genome shotgun (WGS) entry which is preliminary data.</text>
</comment>
<sequence>MAMVGLVKEVTDNFVCSFMTTDIDFPEAVAFAKNSAD</sequence>
<organism evidence="1">
    <name type="scientific">marine sediment metagenome</name>
    <dbReference type="NCBI Taxonomy" id="412755"/>
    <lineage>
        <taxon>unclassified sequences</taxon>
        <taxon>metagenomes</taxon>
        <taxon>ecological metagenomes</taxon>
    </lineage>
</organism>
<dbReference type="AlphaFoldDB" id="X1LQZ6"/>
<gene>
    <name evidence="1" type="ORF">S06H3_17126</name>
</gene>
<evidence type="ECO:0000313" key="1">
    <source>
        <dbReference type="EMBL" id="GAI04825.1"/>
    </source>
</evidence>
<feature type="non-terminal residue" evidence="1">
    <location>
        <position position="37"/>
    </location>
</feature>
<accession>X1LQZ6</accession>
<dbReference type="EMBL" id="BARV01008532">
    <property type="protein sequence ID" value="GAI04825.1"/>
    <property type="molecule type" value="Genomic_DNA"/>
</dbReference>
<proteinExistence type="predicted"/>
<name>X1LQZ6_9ZZZZ</name>
<protein>
    <submittedName>
        <fullName evidence="1">Uncharacterized protein</fullName>
    </submittedName>
</protein>